<evidence type="ECO:0000256" key="1">
    <source>
        <dbReference type="ARBA" id="ARBA00037217"/>
    </source>
</evidence>
<dbReference type="EMBL" id="QUNO01000012">
    <property type="protein sequence ID" value="REH40957.1"/>
    <property type="molecule type" value="Genomic_DNA"/>
</dbReference>
<dbReference type="InterPro" id="IPR036188">
    <property type="entry name" value="FAD/NAD-bd_sf"/>
</dbReference>
<reference evidence="5 6" key="1">
    <citation type="submission" date="2018-08" db="EMBL/GenBank/DDBJ databases">
        <title>Genomic Encyclopedia of Archaeal and Bacterial Type Strains, Phase II (KMG-II): from individual species to whole genera.</title>
        <authorList>
            <person name="Goeker M."/>
        </authorList>
    </citation>
    <scope>NUCLEOTIDE SEQUENCE [LARGE SCALE GENOMIC DNA]</scope>
    <source>
        <strain evidence="5 6">DSM 45791</strain>
    </source>
</reference>
<accession>A0A3E0HA79</accession>
<dbReference type="InterPro" id="IPR002937">
    <property type="entry name" value="Amino_oxidase"/>
</dbReference>
<comment type="function">
    <text evidence="1">Probable oxidoreductase that may play a role as regulator of mitochondrial function.</text>
</comment>
<gene>
    <name evidence="5" type="ORF">BCF44_11238</name>
</gene>
<dbReference type="Pfam" id="PF01593">
    <property type="entry name" value="Amino_oxidase"/>
    <property type="match status" value="1"/>
</dbReference>
<name>A0A3E0HA79_9PSEU</name>
<proteinExistence type="predicted"/>
<evidence type="ECO:0000313" key="5">
    <source>
        <dbReference type="EMBL" id="REH40957.1"/>
    </source>
</evidence>
<evidence type="ECO:0000256" key="2">
    <source>
        <dbReference type="ARBA" id="ARBA00038825"/>
    </source>
</evidence>
<evidence type="ECO:0000259" key="4">
    <source>
        <dbReference type="Pfam" id="PF01593"/>
    </source>
</evidence>
<organism evidence="5 6">
    <name type="scientific">Kutzneria buriramensis</name>
    <dbReference type="NCBI Taxonomy" id="1045776"/>
    <lineage>
        <taxon>Bacteria</taxon>
        <taxon>Bacillati</taxon>
        <taxon>Actinomycetota</taxon>
        <taxon>Actinomycetes</taxon>
        <taxon>Pseudonocardiales</taxon>
        <taxon>Pseudonocardiaceae</taxon>
        <taxon>Kutzneria</taxon>
    </lineage>
</organism>
<comment type="caution">
    <text evidence="5">The sequence shown here is derived from an EMBL/GenBank/DDBJ whole genome shotgun (WGS) entry which is preliminary data.</text>
</comment>
<evidence type="ECO:0000256" key="3">
    <source>
        <dbReference type="ARBA" id="ARBA00040298"/>
    </source>
</evidence>
<dbReference type="Proteomes" id="UP000256269">
    <property type="component" value="Unassembled WGS sequence"/>
</dbReference>
<dbReference type="PANTHER" id="PTHR10668">
    <property type="entry name" value="PHYTOENE DEHYDROGENASE"/>
    <property type="match status" value="1"/>
</dbReference>
<feature type="domain" description="Amine oxidase" evidence="4">
    <location>
        <begin position="20"/>
        <end position="513"/>
    </location>
</feature>
<dbReference type="AlphaFoldDB" id="A0A3E0HA79"/>
<keyword evidence="6" id="KW-1185">Reference proteome</keyword>
<dbReference type="GO" id="GO:0016491">
    <property type="term" value="F:oxidoreductase activity"/>
    <property type="evidence" value="ECO:0007669"/>
    <property type="project" value="InterPro"/>
</dbReference>
<dbReference type="SUPFAM" id="SSF51905">
    <property type="entry name" value="FAD/NAD(P)-binding domain"/>
    <property type="match status" value="1"/>
</dbReference>
<dbReference type="PANTHER" id="PTHR10668:SF105">
    <property type="entry name" value="DEHYDROGENASE-RELATED"/>
    <property type="match status" value="1"/>
</dbReference>
<evidence type="ECO:0000313" key="6">
    <source>
        <dbReference type="Proteomes" id="UP000256269"/>
    </source>
</evidence>
<comment type="subunit">
    <text evidence="2">Interacts with COX5B; this interaction may contribute to localize PYROXD2 to the inner face of the inner mitochondrial membrane.</text>
</comment>
<sequence>MIRRMQGYDAVVVGSGHNALVTAAYLARAGWGVLVLEGNDRPGGLVRTDALTLPGFRHDNFAAAHPLFVAGPAYADLRSELDLEYLNTRYPTGVSLPDGQSSIVSTDIDENIVEGNRLAPGDGDAFGDLFKDFEPSIATVFALCSADLTSPSSAAAIQSLMHTPDGGFSDFAHMFTLSARALLEQRFRSPALRAMLAPWATHLGRAVDDANSGTWSVLVLAALMMAGMPIPRGGSEQLVIALTKLIEANGGEVRCGQWVRHVLVEGGQAVGVRTADGDVIHARRAVIASVNPDQLYLKLLDHEHGATPPALRKQAKDYRYGLGAVQIHLALSEPARFHDERLMHVGQPHLTGGLNAISRATNEALRGLLPAEPTISWDTPSTLDPSRCPPGRAVARVQILEVPTVVRDDSLGEIPVGEHGWTEDVKNAFADRVIDEAAKHIPRLKDTILDRYVISPHELAAFNPNCGPGDPFGGSHDLSQSYLFSPLPGQPSHRTVVPNLYMVGAATWPGHGISGGSGYIVARELLD</sequence>
<protein>
    <recommendedName>
        <fullName evidence="3">Pyridine nucleotide-disulfide oxidoreductase domain-containing protein 2</fullName>
    </recommendedName>
</protein>
<dbReference type="Gene3D" id="3.50.50.60">
    <property type="entry name" value="FAD/NAD(P)-binding domain"/>
    <property type="match status" value="2"/>
</dbReference>